<evidence type="ECO:0000256" key="4">
    <source>
        <dbReference type="ARBA" id="ARBA00022989"/>
    </source>
</evidence>
<feature type="domain" description="MacB-like periplasmic core" evidence="8">
    <location>
        <begin position="20"/>
        <end position="206"/>
    </location>
</feature>
<feature type="transmembrane region" description="Helical" evidence="6">
    <location>
        <begin position="711"/>
        <end position="739"/>
    </location>
</feature>
<evidence type="ECO:0000256" key="3">
    <source>
        <dbReference type="ARBA" id="ARBA00022692"/>
    </source>
</evidence>
<dbReference type="InterPro" id="IPR003838">
    <property type="entry name" value="ABC3_permease_C"/>
</dbReference>
<feature type="transmembrane region" description="Helical" evidence="6">
    <location>
        <begin position="422"/>
        <end position="446"/>
    </location>
</feature>
<dbReference type="InterPro" id="IPR050250">
    <property type="entry name" value="Macrolide_Exporter_MacB"/>
</dbReference>
<evidence type="ECO:0000313" key="9">
    <source>
        <dbReference type="EMBL" id="MVT40377.1"/>
    </source>
</evidence>
<evidence type="ECO:0000256" key="1">
    <source>
        <dbReference type="ARBA" id="ARBA00004651"/>
    </source>
</evidence>
<feature type="transmembrane region" description="Helical" evidence="6">
    <location>
        <begin position="21"/>
        <end position="41"/>
    </location>
</feature>
<feature type="domain" description="ABC3 transporter permease C-terminal" evidence="7">
    <location>
        <begin position="290"/>
        <end position="406"/>
    </location>
</feature>
<keyword evidence="3 6" id="KW-0812">Transmembrane</keyword>
<dbReference type="EMBL" id="WRXO01000001">
    <property type="protein sequence ID" value="MVT40377.1"/>
    <property type="molecule type" value="Genomic_DNA"/>
</dbReference>
<feature type="transmembrane region" description="Helical" evidence="6">
    <location>
        <begin position="759"/>
        <end position="779"/>
    </location>
</feature>
<comment type="subcellular location">
    <subcellularLocation>
        <location evidence="1">Cell membrane</location>
        <topology evidence="1">Multi-pass membrane protein</topology>
    </subcellularLocation>
</comment>
<name>A0A6N8J572_9BACT</name>
<dbReference type="Pfam" id="PF02687">
    <property type="entry name" value="FtsX"/>
    <property type="match status" value="2"/>
</dbReference>
<organism evidence="9 10">
    <name type="scientific">Chitinophaga oryziterrae</name>
    <dbReference type="NCBI Taxonomy" id="1031224"/>
    <lineage>
        <taxon>Bacteria</taxon>
        <taxon>Pseudomonadati</taxon>
        <taxon>Bacteroidota</taxon>
        <taxon>Chitinophagia</taxon>
        <taxon>Chitinophagales</taxon>
        <taxon>Chitinophagaceae</taxon>
        <taxon>Chitinophaga</taxon>
    </lineage>
</organism>
<feature type="transmembrane region" description="Helical" evidence="6">
    <location>
        <begin position="284"/>
        <end position="306"/>
    </location>
</feature>
<dbReference type="InterPro" id="IPR025857">
    <property type="entry name" value="MacB_PCD"/>
</dbReference>
<proteinExistence type="predicted"/>
<feature type="domain" description="MacB-like periplasmic core" evidence="8">
    <location>
        <begin position="432"/>
        <end position="615"/>
    </location>
</feature>
<dbReference type="Proteomes" id="UP000468388">
    <property type="component" value="Unassembled WGS sequence"/>
</dbReference>
<dbReference type="OrthoDB" id="5933722at2"/>
<keyword evidence="10" id="KW-1185">Reference proteome</keyword>
<dbReference type="PANTHER" id="PTHR30572">
    <property type="entry name" value="MEMBRANE COMPONENT OF TRANSPORTER-RELATED"/>
    <property type="match status" value="1"/>
</dbReference>
<evidence type="ECO:0000256" key="2">
    <source>
        <dbReference type="ARBA" id="ARBA00022475"/>
    </source>
</evidence>
<feature type="transmembrane region" description="Helical" evidence="6">
    <location>
        <begin position="340"/>
        <end position="361"/>
    </location>
</feature>
<dbReference type="GO" id="GO:0005886">
    <property type="term" value="C:plasma membrane"/>
    <property type="evidence" value="ECO:0007669"/>
    <property type="project" value="UniProtKB-SubCell"/>
</dbReference>
<evidence type="ECO:0000259" key="8">
    <source>
        <dbReference type="Pfam" id="PF12704"/>
    </source>
</evidence>
<evidence type="ECO:0000256" key="5">
    <source>
        <dbReference type="ARBA" id="ARBA00023136"/>
    </source>
</evidence>
<keyword evidence="4 6" id="KW-1133">Transmembrane helix</keyword>
<sequence>MFRNYLKTAFRNLTRNKLFSGLNIIGLATGMACSILIFLWVQDERSYDRFNTNAAHIYRITSHVMDMNMAITPIPMSITAKKEIPAVKMATTIAPLKSTVTIGHQKFDDKNIFYADSNFLRMFNYPVVKGDPATLLTSPDEIVITESAAKKYFGGIGNAMGKVIRLENNAGGVPMTLTVNAILKDIPHNSHLQFDMLLPKQQYDKKRNPSEIWGNFDVYSYLWIDEHADGNPAAIASLEKQVNSMHDRNDNFHIKSTYNLQALPDIHLQPGLFMDVAGGGNKQYVTIFLLVAIFILLIACINFMNLSTAISGQRAKEVGLRKTVGAQRFQLILQFLSESLLLSLVSLVISIGLVILLLPLFNALAAKSISINLLSVKNIGLLLAIAVAVGVISGSYPALFLSSFNPVKVLKGVKYLHGRTNYFRNGLVVLQFSISVILIISTLVVFNQLQYIRHRDIGFNKDNLLYTKVPDAGDFSANFRALKTKLSEQSRITDYTLISHLPTDLQTGQKVTWPGMDQETLFIAPEIWVDENFVRVFGMKLLAGRFFRKDDIADSKNYVVNETALKKFNMDVATAVGKKITVDEREGEIIGIVKDFNFKPIQQTIEPLILRTYDGYANGTAGFIVVKTRTAGIERSMSDVRNILQPIFPEYPFLQGFVDDDLGRLYIAEQRMGKLFNVFSVLSVIISCLGLFGLATFATQKRIKEIGVRKVLGASAAGIVAMLSKDFIKLVAVALIIAFPVSWLVMNKWLDNFAYRISISWWMFLFAGIMAILIAFLSVSYQSVKAALSNPVKSLRSE</sequence>
<protein>
    <submittedName>
        <fullName evidence="9">FtsX-like permease family protein</fullName>
    </submittedName>
</protein>
<gene>
    <name evidence="9" type="ORF">GO495_07270</name>
</gene>
<feature type="domain" description="ABC3 transporter permease C-terminal" evidence="7">
    <location>
        <begin position="677"/>
        <end position="787"/>
    </location>
</feature>
<dbReference type="GO" id="GO:0022857">
    <property type="term" value="F:transmembrane transporter activity"/>
    <property type="evidence" value="ECO:0007669"/>
    <property type="project" value="TreeGrafter"/>
</dbReference>
<evidence type="ECO:0000259" key="7">
    <source>
        <dbReference type="Pfam" id="PF02687"/>
    </source>
</evidence>
<comment type="caution">
    <text evidence="9">The sequence shown here is derived from an EMBL/GenBank/DDBJ whole genome shotgun (WGS) entry which is preliminary data.</text>
</comment>
<keyword evidence="2" id="KW-1003">Cell membrane</keyword>
<accession>A0A6N8J572</accession>
<keyword evidence="5 6" id="KW-0472">Membrane</keyword>
<dbReference type="AlphaFoldDB" id="A0A6N8J572"/>
<feature type="transmembrane region" description="Helical" evidence="6">
    <location>
        <begin position="381"/>
        <end position="401"/>
    </location>
</feature>
<dbReference type="RefSeq" id="WP_157299010.1">
    <property type="nucleotide sequence ID" value="NZ_BAAAZB010000005.1"/>
</dbReference>
<evidence type="ECO:0000313" key="10">
    <source>
        <dbReference type="Proteomes" id="UP000468388"/>
    </source>
</evidence>
<dbReference type="Pfam" id="PF12704">
    <property type="entry name" value="MacB_PCD"/>
    <property type="match status" value="2"/>
</dbReference>
<evidence type="ECO:0000256" key="6">
    <source>
        <dbReference type="SAM" id="Phobius"/>
    </source>
</evidence>
<dbReference type="PROSITE" id="PS51257">
    <property type="entry name" value="PROKAR_LIPOPROTEIN"/>
    <property type="match status" value="1"/>
</dbReference>
<reference evidence="9 10" key="1">
    <citation type="submission" date="2019-12" db="EMBL/GenBank/DDBJ databases">
        <title>The draft genomic sequence of strain Chitinophaga oryziterrae JCM 16595.</title>
        <authorList>
            <person name="Zhang X."/>
        </authorList>
    </citation>
    <scope>NUCLEOTIDE SEQUENCE [LARGE SCALE GENOMIC DNA]</scope>
    <source>
        <strain evidence="9 10">JCM 16595</strain>
    </source>
</reference>
<feature type="transmembrane region" description="Helical" evidence="6">
    <location>
        <begin position="675"/>
        <end position="699"/>
    </location>
</feature>
<dbReference type="PANTHER" id="PTHR30572:SF18">
    <property type="entry name" value="ABC-TYPE MACROLIDE FAMILY EXPORT SYSTEM PERMEASE COMPONENT 2"/>
    <property type="match status" value="1"/>
</dbReference>